<sequence length="263" mass="30828">MEEEPYELNWDDLADLDEFNEEAQRGFADPPVEDDLITREKRARQIAAEVLARTYWAIEHLPLLQQVFVENGWSAARVAVEREIENGMLPEELALARRIKRFWGWNDQFWTTFHKIRTNSPYAQADAAYKNMSWAEALRIIRSFPNLPDIEEIYAFIETEYESWYYNDSLRRTFKAFFKYLKYRTGSMRGALPGDVPFSFNVMTDSEFSFLHSLLMPESQTLSTLGINMDKVSRPTEGRMKVNQEYLVLESLPPPPKNKDSKV</sequence>
<proteinExistence type="predicted"/>
<name>A0A1B1YQ86_9GAMM</name>
<dbReference type="InParanoid" id="A0A1B1YQ86"/>
<dbReference type="AlphaFoldDB" id="A0A1B1YQ86"/>
<reference evidence="2" key="1">
    <citation type="submission" date="2016-03" db="EMBL/GenBank/DDBJ databases">
        <title>Complete genome sequence of Solimmundus cernigliae, representing a novel lineage of polycyclic aromatic hydrocarbon degraders within the Gammaproteobacteria.</title>
        <authorList>
            <person name="Singleton D.R."/>
            <person name="Dickey A.N."/>
            <person name="Scholl E.H."/>
            <person name="Wright F.A."/>
            <person name="Aitken M.D."/>
        </authorList>
    </citation>
    <scope>NUCLEOTIDE SEQUENCE [LARGE SCALE GENOMIC DNA]</scope>
    <source>
        <strain evidence="2">TR3.2</strain>
    </source>
</reference>
<dbReference type="EMBL" id="CP014671">
    <property type="protein sequence ID" value="ANX02921.1"/>
    <property type="molecule type" value="Genomic_DNA"/>
</dbReference>
<evidence type="ECO:0000313" key="1">
    <source>
        <dbReference type="EMBL" id="ANX02921.1"/>
    </source>
</evidence>
<organism evidence="1 2">
    <name type="scientific">Immundisolibacter cernigliae</name>
    <dbReference type="NCBI Taxonomy" id="1810504"/>
    <lineage>
        <taxon>Bacteria</taxon>
        <taxon>Pseudomonadati</taxon>
        <taxon>Pseudomonadota</taxon>
        <taxon>Gammaproteobacteria</taxon>
        <taxon>Immundisolibacterales</taxon>
        <taxon>Immundisolibacteraceae</taxon>
        <taxon>Immundisolibacter</taxon>
    </lineage>
</organism>
<accession>A0A1B1YQ86</accession>
<dbReference type="KEGG" id="gbi:PG2T_01080"/>
<evidence type="ECO:0000313" key="2">
    <source>
        <dbReference type="Proteomes" id="UP000092952"/>
    </source>
</evidence>
<dbReference type="Proteomes" id="UP000092952">
    <property type="component" value="Chromosome"/>
</dbReference>
<gene>
    <name evidence="1" type="ORF">PG2T_01080</name>
</gene>
<keyword evidence="2" id="KW-1185">Reference proteome</keyword>
<protein>
    <submittedName>
        <fullName evidence="1">Uncharacterized protein</fullName>
    </submittedName>
</protein>